<proteinExistence type="predicted"/>
<reference evidence="1" key="1">
    <citation type="submission" date="2019-12" db="EMBL/GenBank/DDBJ databases">
        <title>An insight into the sialome of adult female Ixodes ricinus ticks feeding for 6 days.</title>
        <authorList>
            <person name="Perner J."/>
            <person name="Ribeiro J.M.C."/>
        </authorList>
    </citation>
    <scope>NUCLEOTIDE SEQUENCE</scope>
    <source>
        <strain evidence="1">Semi-engorged</strain>
        <tissue evidence="1">Salivary glands</tissue>
    </source>
</reference>
<organism evidence="1">
    <name type="scientific">Ixodes ricinus</name>
    <name type="common">Common tick</name>
    <name type="synonym">Acarus ricinus</name>
    <dbReference type="NCBI Taxonomy" id="34613"/>
    <lineage>
        <taxon>Eukaryota</taxon>
        <taxon>Metazoa</taxon>
        <taxon>Ecdysozoa</taxon>
        <taxon>Arthropoda</taxon>
        <taxon>Chelicerata</taxon>
        <taxon>Arachnida</taxon>
        <taxon>Acari</taxon>
        <taxon>Parasitiformes</taxon>
        <taxon>Ixodida</taxon>
        <taxon>Ixodoidea</taxon>
        <taxon>Ixodidae</taxon>
        <taxon>Ixodinae</taxon>
        <taxon>Ixodes</taxon>
    </lineage>
</organism>
<evidence type="ECO:0000313" key="1">
    <source>
        <dbReference type="EMBL" id="MXU90636.1"/>
    </source>
</evidence>
<sequence length="116" mass="12577">MPLNQCSFFLFIFFASQDQLSAVSFFMLSQMLGPVFLTIISILESFRPYSAVIVCSGGSAGYFTLSPSLCGHRGGSLAKLSDNQTWVADCPAWRQGRVSQTHIAHAALIRLIKGAA</sequence>
<accession>A0A6B0ULT3</accession>
<protein>
    <submittedName>
        <fullName evidence="1">Uncharacterized protein</fullName>
    </submittedName>
</protein>
<dbReference type="AlphaFoldDB" id="A0A6B0ULT3"/>
<dbReference type="EMBL" id="GIFC01008553">
    <property type="protein sequence ID" value="MXU90636.1"/>
    <property type="molecule type" value="Transcribed_RNA"/>
</dbReference>
<name>A0A6B0ULT3_IXORI</name>